<dbReference type="EMBL" id="AHEV01000057">
    <property type="protein sequence ID" value="EJR28898.1"/>
    <property type="molecule type" value="Genomic_DNA"/>
</dbReference>
<dbReference type="AlphaFoldDB" id="A0ABC9QV75"/>
<evidence type="ECO:0000313" key="2">
    <source>
        <dbReference type="Proteomes" id="UP000006976"/>
    </source>
</evidence>
<accession>A0ABC9QV75</accession>
<evidence type="ECO:0000313" key="1">
    <source>
        <dbReference type="EMBL" id="EJR28898.1"/>
    </source>
</evidence>
<comment type="caution">
    <text evidence="1">The sequence shown here is derived from an EMBL/GenBank/DDBJ whole genome shotgun (WGS) entry which is preliminary data.</text>
</comment>
<evidence type="ECO:0008006" key="3">
    <source>
        <dbReference type="Google" id="ProtNLM"/>
    </source>
</evidence>
<proteinExistence type="predicted"/>
<sequence>MKIIYKNPFKESFYMVSCDVWSDETVQLVHCKECQQISEALVRIFNQKQKYYCPICKKRTNQKYEKALYVSPIYAKVFDDEHKITYSCAFHHHLLKFDFQKRKMRKISVVYRYNITHNKQSKQTYLIRKYQNPKNNRIANITFGAFPFKWKLLKEHLRYMEQEKAFQCFLRQLFPSWFSAYERLKIMQFPILLRYPQLALLPLELTEHSDFRFQLRDHQQKRKQLEQLPQKQNELIEWLLNAHVSKKERKMLYESPHLIVIYKHLTHIFVNTDVKQYMLEELAHLSCLKRFDFQYLPMEHLFEQLNPEYINEFDVVKNYFRNEKRFAIAIVKQIESNKDYIFEYIRDIVRMIEVVQKEIPTYEVPKLSDLEKLHDLLASDLNKLEMEYEEIMYSKEEIMKFETETKNHRFLLATSNHHLIEVGTQLNICVGSYAPEAIDKGLYIVLMEDKEQEKVTHCLELHCKGKQWSLVQAKGKYNDVPSEEISRILIDYCAERKIRISTHDIDFETVLELTS</sequence>
<organism evidence="1 2">
    <name type="scientific">Bacillus mycoides</name>
    <dbReference type="NCBI Taxonomy" id="1405"/>
    <lineage>
        <taxon>Bacteria</taxon>
        <taxon>Bacillati</taxon>
        <taxon>Bacillota</taxon>
        <taxon>Bacilli</taxon>
        <taxon>Bacillales</taxon>
        <taxon>Bacillaceae</taxon>
        <taxon>Bacillus</taxon>
        <taxon>Bacillus cereus group</taxon>
    </lineage>
</organism>
<gene>
    <name evidence="1" type="ORF">III_06004</name>
</gene>
<name>A0ABC9QV75_BACMY</name>
<dbReference type="InterPro" id="IPR025586">
    <property type="entry name" value="PcfJ"/>
</dbReference>
<dbReference type="Proteomes" id="UP000006976">
    <property type="component" value="Unassembled WGS sequence"/>
</dbReference>
<reference evidence="1 2" key="1">
    <citation type="submission" date="2012-04" db="EMBL/GenBank/DDBJ databases">
        <title>The Genome Sequence of Bacillus cereus VD078.</title>
        <authorList>
            <consortium name="The Broad Institute Genome Sequencing Platform"/>
            <consortium name="The Broad Institute Genome Sequencing Center for Infectious Disease"/>
            <person name="Feldgarden M."/>
            <person name="Van der Auwera G.A."/>
            <person name="Mahillon J."/>
            <person name="Duprez V."/>
            <person name="Timmery S."/>
            <person name="Mattelet C."/>
            <person name="Dierick K."/>
            <person name="Sun M."/>
            <person name="Yu Z."/>
            <person name="Zhu L."/>
            <person name="Hu X."/>
            <person name="Shank E.B."/>
            <person name="Swiecicka I."/>
            <person name="Hansen B.M."/>
            <person name="Andrup L."/>
            <person name="Young S.K."/>
            <person name="Zeng Q."/>
            <person name="Gargeya S."/>
            <person name="Fitzgerald M."/>
            <person name="Haas B."/>
            <person name="Abouelleil A."/>
            <person name="Alvarado L."/>
            <person name="Arachchi H.M."/>
            <person name="Berlin A."/>
            <person name="Chapman S.B."/>
            <person name="Goldberg J."/>
            <person name="Griggs A."/>
            <person name="Gujja S."/>
            <person name="Hansen M."/>
            <person name="Howarth C."/>
            <person name="Imamovic A."/>
            <person name="Larimer J."/>
            <person name="McCowen C."/>
            <person name="Montmayeur A."/>
            <person name="Murphy C."/>
            <person name="Neiman D."/>
            <person name="Pearson M."/>
            <person name="Priest M."/>
            <person name="Roberts A."/>
            <person name="Saif S."/>
            <person name="Shea T."/>
            <person name="Sisk P."/>
            <person name="Sykes S."/>
            <person name="Wortman J."/>
            <person name="Nusbaum C."/>
            <person name="Birren B."/>
        </authorList>
    </citation>
    <scope>NUCLEOTIDE SEQUENCE [LARGE SCALE GENOMIC DNA]</scope>
    <source>
        <strain evidence="1 2">VD078</strain>
    </source>
</reference>
<dbReference type="RefSeq" id="WP_002170060.1">
    <property type="nucleotide sequence ID" value="NZ_JH792254.1"/>
</dbReference>
<protein>
    <recommendedName>
        <fullName evidence="3">PcfJ-like protein</fullName>
    </recommendedName>
</protein>
<dbReference type="Pfam" id="PF14284">
    <property type="entry name" value="PcfJ"/>
    <property type="match status" value="1"/>
</dbReference>